<name>A0A4Y7PSH2_9AGAM</name>
<organism evidence="1 2">
    <name type="scientific">Rickenella mellea</name>
    <dbReference type="NCBI Taxonomy" id="50990"/>
    <lineage>
        <taxon>Eukaryota</taxon>
        <taxon>Fungi</taxon>
        <taxon>Dikarya</taxon>
        <taxon>Basidiomycota</taxon>
        <taxon>Agaricomycotina</taxon>
        <taxon>Agaricomycetes</taxon>
        <taxon>Hymenochaetales</taxon>
        <taxon>Rickenellaceae</taxon>
        <taxon>Rickenella</taxon>
    </lineage>
</organism>
<reference evidence="1 2" key="1">
    <citation type="submission" date="2018-06" db="EMBL/GenBank/DDBJ databases">
        <title>A transcriptomic atlas of mushroom development highlights an independent origin of complex multicellularity.</title>
        <authorList>
            <consortium name="DOE Joint Genome Institute"/>
            <person name="Krizsan K."/>
            <person name="Almasi E."/>
            <person name="Merenyi Z."/>
            <person name="Sahu N."/>
            <person name="Viragh M."/>
            <person name="Koszo T."/>
            <person name="Mondo S."/>
            <person name="Kiss B."/>
            <person name="Balint B."/>
            <person name="Kues U."/>
            <person name="Barry K."/>
            <person name="Hegedus J.C."/>
            <person name="Henrissat B."/>
            <person name="Johnson J."/>
            <person name="Lipzen A."/>
            <person name="Ohm R."/>
            <person name="Nagy I."/>
            <person name="Pangilinan J."/>
            <person name="Yan J."/>
            <person name="Xiong Y."/>
            <person name="Grigoriev I.V."/>
            <person name="Hibbett D.S."/>
            <person name="Nagy L.G."/>
        </authorList>
    </citation>
    <scope>NUCLEOTIDE SEQUENCE [LARGE SCALE GENOMIC DNA]</scope>
    <source>
        <strain evidence="1 2">SZMC22713</strain>
    </source>
</reference>
<dbReference type="VEuPathDB" id="FungiDB:BD410DRAFT_831098"/>
<dbReference type="EMBL" id="ML170212">
    <property type="protein sequence ID" value="TDL18125.1"/>
    <property type="molecule type" value="Genomic_DNA"/>
</dbReference>
<proteinExistence type="predicted"/>
<gene>
    <name evidence="1" type="ORF">BD410DRAFT_831098</name>
</gene>
<evidence type="ECO:0000313" key="1">
    <source>
        <dbReference type="EMBL" id="TDL18125.1"/>
    </source>
</evidence>
<accession>A0A4Y7PSH2</accession>
<dbReference type="Proteomes" id="UP000294933">
    <property type="component" value="Unassembled WGS sequence"/>
</dbReference>
<keyword evidence="2" id="KW-1185">Reference proteome</keyword>
<sequence>MAEDTRNPKGEQVLPDGKYLIQNVDSREFLMALVDRRTKVQTPLNSNSYLAPTSGVQEYAVFTSQWQTKKLNNGEYSFTHVKSEKVLVTDQEEKDVVACYKGFESFHITKLQKGTITLSVYLLLRLRLSTGVLQTEVCPWLTSKVIFRMRRTIGTSSPTRTGKVC</sequence>
<evidence type="ECO:0000313" key="2">
    <source>
        <dbReference type="Proteomes" id="UP000294933"/>
    </source>
</evidence>
<dbReference type="AlphaFoldDB" id="A0A4Y7PSH2"/>
<protein>
    <submittedName>
        <fullName evidence="1">Uncharacterized protein</fullName>
    </submittedName>
</protein>